<dbReference type="PANTHER" id="PTHR10649">
    <property type="entry name" value="ARYL HYDROCARBON RECEPTOR"/>
    <property type="match status" value="1"/>
</dbReference>
<dbReference type="InterPro" id="IPR011598">
    <property type="entry name" value="bHLH_dom"/>
</dbReference>
<dbReference type="GO" id="GO:0005634">
    <property type="term" value="C:nucleus"/>
    <property type="evidence" value="ECO:0007669"/>
    <property type="project" value="UniProtKB-SubCell"/>
</dbReference>
<evidence type="ECO:0000259" key="7">
    <source>
        <dbReference type="PROSITE" id="PS50888"/>
    </source>
</evidence>
<evidence type="ECO:0000256" key="4">
    <source>
        <dbReference type="ARBA" id="ARBA00023163"/>
    </source>
</evidence>
<dbReference type="EMBL" id="CAAE01014997">
    <property type="protein sequence ID" value="CAG08209.1"/>
    <property type="molecule type" value="Genomic_DNA"/>
</dbReference>
<dbReference type="InterPro" id="IPR039091">
    <property type="entry name" value="AHR/AHRR"/>
</dbReference>
<proteinExistence type="predicted"/>
<dbReference type="GO" id="GO:0004879">
    <property type="term" value="F:nuclear receptor activity"/>
    <property type="evidence" value="ECO:0007669"/>
    <property type="project" value="TreeGrafter"/>
</dbReference>
<dbReference type="OrthoDB" id="7788762at2759"/>
<evidence type="ECO:0000256" key="6">
    <source>
        <dbReference type="SAM" id="MobiDB-lite"/>
    </source>
</evidence>
<evidence type="ECO:0000256" key="5">
    <source>
        <dbReference type="ARBA" id="ARBA00023242"/>
    </source>
</evidence>
<dbReference type="GO" id="GO:0034751">
    <property type="term" value="C:aryl hydrocarbon receptor complex"/>
    <property type="evidence" value="ECO:0007669"/>
    <property type="project" value="TreeGrafter"/>
</dbReference>
<protein>
    <submittedName>
        <fullName evidence="8">(spotted green pufferfish) hypothetical protein</fullName>
    </submittedName>
</protein>
<sequence length="315" mass="35479">VKQPPAEGAKSNPSKRHRDRLNGELERLAGLLPFPEEVTATLDKLSILRLSSDVVHQSVFELIHTDDRGTFRQQLHFALNPPAENDGEGPQGCGNALTYSPDQLPPENSSFLERNFVCRFRCLLDNCSGFLALSFQGRLKYLHGQRALRDNGTCSHPQLALFTIAVPVHPPPILEIRAKMLLFQTKHKLDFTPMGIDSRGKAILVLFGDGALYERLRLPVHPRSRYDVLRRQPPPQYVASWRPQLNSPLIHLWRANAHVSLVCLFPPVIKTGESGMTVFRLLSKSSGWVWVKANAKLIYKGGRPDFINVYQRALV</sequence>
<comment type="caution">
    <text evidence="8">The sequence shown here is derived from an EMBL/GenBank/DDBJ whole genome shotgun (WGS) entry which is preliminary data.</text>
</comment>
<comment type="subcellular location">
    <subcellularLocation>
        <location evidence="1">Nucleus</location>
    </subcellularLocation>
</comment>
<dbReference type="Gene3D" id="3.30.450.20">
    <property type="entry name" value="PAS domain"/>
    <property type="match status" value="2"/>
</dbReference>
<feature type="region of interest" description="Disordered" evidence="6">
    <location>
        <begin position="80"/>
        <end position="100"/>
    </location>
</feature>
<evidence type="ECO:0000313" key="8">
    <source>
        <dbReference type="EMBL" id="CAG08209.1"/>
    </source>
</evidence>
<dbReference type="InterPro" id="IPR035965">
    <property type="entry name" value="PAS-like_dom_sf"/>
</dbReference>
<feature type="non-terminal residue" evidence="8">
    <location>
        <position position="315"/>
    </location>
</feature>
<evidence type="ECO:0000256" key="2">
    <source>
        <dbReference type="ARBA" id="ARBA00023015"/>
    </source>
</evidence>
<reference evidence="8" key="1">
    <citation type="journal article" date="2004" name="Nature">
        <title>Genome duplication in the teleost fish Tetraodon nigroviridis reveals the early vertebrate proto-karyotype.</title>
        <authorList>
            <person name="Jaillon O."/>
            <person name="Aury J.-M."/>
            <person name="Brunet F."/>
            <person name="Petit J.-L."/>
            <person name="Stange-Thomann N."/>
            <person name="Mauceli E."/>
            <person name="Bouneau L."/>
            <person name="Fischer C."/>
            <person name="Ozouf-Costaz C."/>
            <person name="Bernot A."/>
            <person name="Nicaud S."/>
            <person name="Jaffe D."/>
            <person name="Fisher S."/>
            <person name="Lutfalla G."/>
            <person name="Dossat C."/>
            <person name="Segurens B."/>
            <person name="Dasilva C."/>
            <person name="Salanoubat M."/>
            <person name="Levy M."/>
            <person name="Boudet N."/>
            <person name="Castellano S."/>
            <person name="Anthouard V."/>
            <person name="Jubin C."/>
            <person name="Castelli V."/>
            <person name="Katinka M."/>
            <person name="Vacherie B."/>
            <person name="Biemont C."/>
            <person name="Skalli Z."/>
            <person name="Cattolico L."/>
            <person name="Poulain J."/>
            <person name="De Berardinis V."/>
            <person name="Cruaud C."/>
            <person name="Duprat S."/>
            <person name="Brottier P."/>
            <person name="Coutanceau J.-P."/>
            <person name="Gouzy J."/>
            <person name="Parra G."/>
            <person name="Lardier G."/>
            <person name="Chapple C."/>
            <person name="McKernan K.J."/>
            <person name="McEwan P."/>
            <person name="Bosak S."/>
            <person name="Kellis M."/>
            <person name="Volff J.-N."/>
            <person name="Guigo R."/>
            <person name="Zody M.C."/>
            <person name="Mesirov J."/>
            <person name="Lindblad-Toh K."/>
            <person name="Birren B."/>
            <person name="Nusbaum C."/>
            <person name="Kahn D."/>
            <person name="Robinson-Rechavi M."/>
            <person name="Laudet V."/>
            <person name="Schachter V."/>
            <person name="Quetier F."/>
            <person name="Saurin W."/>
            <person name="Scarpelli C."/>
            <person name="Wincker P."/>
            <person name="Lander E.S."/>
            <person name="Weissenbach J."/>
            <person name="Roest Crollius H."/>
        </authorList>
    </citation>
    <scope>NUCLEOTIDE SEQUENCE [LARGE SCALE GENOMIC DNA]</scope>
</reference>
<evidence type="ECO:0000256" key="3">
    <source>
        <dbReference type="ARBA" id="ARBA00023125"/>
    </source>
</evidence>
<dbReference type="GO" id="GO:0046983">
    <property type="term" value="F:protein dimerization activity"/>
    <property type="evidence" value="ECO:0007669"/>
    <property type="project" value="InterPro"/>
</dbReference>
<dbReference type="SUPFAM" id="SSF55785">
    <property type="entry name" value="PYP-like sensor domain (PAS domain)"/>
    <property type="match status" value="1"/>
</dbReference>
<accession>Q4RTS3</accession>
<dbReference type="AlphaFoldDB" id="Q4RTS3"/>
<dbReference type="PANTHER" id="PTHR10649:SF17">
    <property type="entry name" value="ARYL HYDROCARBON RECEPTOR 2"/>
    <property type="match status" value="1"/>
</dbReference>
<organism evidence="8">
    <name type="scientific">Tetraodon nigroviridis</name>
    <name type="common">Spotted green pufferfish</name>
    <name type="synonym">Chelonodon nigroviridis</name>
    <dbReference type="NCBI Taxonomy" id="99883"/>
    <lineage>
        <taxon>Eukaryota</taxon>
        <taxon>Metazoa</taxon>
        <taxon>Chordata</taxon>
        <taxon>Craniata</taxon>
        <taxon>Vertebrata</taxon>
        <taxon>Euteleostomi</taxon>
        <taxon>Actinopterygii</taxon>
        <taxon>Neopterygii</taxon>
        <taxon>Teleostei</taxon>
        <taxon>Neoteleostei</taxon>
        <taxon>Acanthomorphata</taxon>
        <taxon>Eupercaria</taxon>
        <taxon>Tetraodontiformes</taxon>
        <taxon>Tetradontoidea</taxon>
        <taxon>Tetraodontidae</taxon>
        <taxon>Tetraodon</taxon>
    </lineage>
</organism>
<name>Q4RTS3_TETNG</name>
<dbReference type="PROSITE" id="PS50888">
    <property type="entry name" value="BHLH"/>
    <property type="match status" value="1"/>
</dbReference>
<dbReference type="GO" id="GO:0006805">
    <property type="term" value="P:xenobiotic metabolic process"/>
    <property type="evidence" value="ECO:0007669"/>
    <property type="project" value="InterPro"/>
</dbReference>
<keyword evidence="3" id="KW-0238">DNA-binding</keyword>
<gene>
    <name evidence="8" type="ORF">GSTENG00029121001</name>
</gene>
<dbReference type="KEGG" id="tng:GSTEN00029121G001"/>
<keyword evidence="5" id="KW-0539">Nucleus</keyword>
<keyword evidence="4" id="KW-0804">Transcription</keyword>
<dbReference type="GO" id="GO:0000976">
    <property type="term" value="F:transcription cis-regulatory region binding"/>
    <property type="evidence" value="ECO:0007669"/>
    <property type="project" value="TreeGrafter"/>
</dbReference>
<evidence type="ECO:0000256" key="1">
    <source>
        <dbReference type="ARBA" id="ARBA00004123"/>
    </source>
</evidence>
<feature type="domain" description="BHLH" evidence="7">
    <location>
        <begin position="5"/>
        <end position="58"/>
    </location>
</feature>
<keyword evidence="2" id="KW-0805">Transcription regulation</keyword>
<reference evidence="8" key="2">
    <citation type="submission" date="2004-02" db="EMBL/GenBank/DDBJ databases">
        <authorList>
            <consortium name="Genoscope"/>
            <consortium name="Whitehead Institute Centre for Genome Research"/>
        </authorList>
    </citation>
    <scope>NUCLEOTIDE SEQUENCE</scope>
</reference>